<evidence type="ECO:0000256" key="6">
    <source>
        <dbReference type="SAM" id="Phobius"/>
    </source>
</evidence>
<gene>
    <name evidence="7" type="ORF">HLPR_04470</name>
</gene>
<feature type="transmembrane region" description="Helical" evidence="6">
    <location>
        <begin position="6"/>
        <end position="23"/>
    </location>
</feature>
<dbReference type="EMBL" id="AP028654">
    <property type="protein sequence ID" value="BEP28116.1"/>
    <property type="molecule type" value="Genomic_DNA"/>
</dbReference>
<evidence type="ECO:0000256" key="4">
    <source>
        <dbReference type="ARBA" id="ARBA00022989"/>
    </source>
</evidence>
<feature type="transmembrane region" description="Helical" evidence="6">
    <location>
        <begin position="55"/>
        <end position="75"/>
    </location>
</feature>
<keyword evidence="2" id="KW-1003">Cell membrane</keyword>
<reference evidence="7 8" key="1">
    <citation type="submission" date="2023-08" db="EMBL/GenBank/DDBJ databases">
        <title>Helicovermis profunda gen. nov., sp. nov., a novel mesophilic, fermentative bacterium within the Bacillota from a deep-sea hydrothermal vent chimney.</title>
        <authorList>
            <person name="Miyazaki U."/>
            <person name="Mizutani D."/>
            <person name="Hashimoto Y."/>
            <person name="Tame A."/>
            <person name="Sawayama S."/>
            <person name="Miyazaki J."/>
            <person name="Takai K."/>
            <person name="Nakagawa S."/>
        </authorList>
    </citation>
    <scope>NUCLEOTIDE SEQUENCE [LARGE SCALE GENOMIC DNA]</scope>
    <source>
        <strain evidence="7 8">S502</strain>
    </source>
</reference>
<evidence type="ECO:0000313" key="8">
    <source>
        <dbReference type="Proteomes" id="UP001321786"/>
    </source>
</evidence>
<dbReference type="Proteomes" id="UP001321786">
    <property type="component" value="Chromosome"/>
</dbReference>
<evidence type="ECO:0000313" key="7">
    <source>
        <dbReference type="EMBL" id="BEP28116.1"/>
    </source>
</evidence>
<organism evidence="7 8">
    <name type="scientific">Helicovermis profundi</name>
    <dbReference type="NCBI Taxonomy" id="3065157"/>
    <lineage>
        <taxon>Bacteria</taxon>
        <taxon>Bacillati</taxon>
        <taxon>Bacillota</taxon>
        <taxon>Clostridia</taxon>
        <taxon>Helicovermis</taxon>
    </lineage>
</organism>
<dbReference type="Pfam" id="PF04066">
    <property type="entry name" value="MrpF_PhaF"/>
    <property type="match status" value="1"/>
</dbReference>
<keyword evidence="8" id="KW-1185">Reference proteome</keyword>
<protein>
    <recommendedName>
        <fullName evidence="9">NADH dehydrogenase subunit 4L</fullName>
    </recommendedName>
</protein>
<evidence type="ECO:0000256" key="2">
    <source>
        <dbReference type="ARBA" id="ARBA00022475"/>
    </source>
</evidence>
<proteinExistence type="predicted"/>
<dbReference type="GO" id="GO:0005886">
    <property type="term" value="C:plasma membrane"/>
    <property type="evidence" value="ECO:0007669"/>
    <property type="project" value="UniProtKB-SubCell"/>
</dbReference>
<evidence type="ECO:0000256" key="1">
    <source>
        <dbReference type="ARBA" id="ARBA00004651"/>
    </source>
</evidence>
<dbReference type="KEGG" id="hprf:HLPR_04470"/>
<keyword evidence="3 6" id="KW-0812">Transmembrane</keyword>
<name>A0AAU9ELI3_9FIRM</name>
<keyword evidence="5 6" id="KW-0472">Membrane</keyword>
<evidence type="ECO:0008006" key="9">
    <source>
        <dbReference type="Google" id="ProtNLM"/>
    </source>
</evidence>
<dbReference type="RefSeq" id="WP_338536459.1">
    <property type="nucleotide sequence ID" value="NZ_AP028654.1"/>
</dbReference>
<accession>A0AAU9ELI3</accession>
<sequence>MLIISMIVIIFSMIVLFTKLILSNTLFKRLVFLNLFSLLITMLLVTYAVYSNEPFIMDIAIAYSIIGFLALVLLLRFTGSIDES</sequence>
<evidence type="ECO:0000256" key="5">
    <source>
        <dbReference type="ARBA" id="ARBA00023136"/>
    </source>
</evidence>
<dbReference type="GO" id="GO:0015075">
    <property type="term" value="F:monoatomic ion transmembrane transporter activity"/>
    <property type="evidence" value="ECO:0007669"/>
    <property type="project" value="InterPro"/>
</dbReference>
<feature type="transmembrane region" description="Helical" evidence="6">
    <location>
        <begin position="30"/>
        <end position="49"/>
    </location>
</feature>
<keyword evidence="4 6" id="KW-1133">Transmembrane helix</keyword>
<evidence type="ECO:0000256" key="3">
    <source>
        <dbReference type="ARBA" id="ARBA00022692"/>
    </source>
</evidence>
<comment type="subcellular location">
    <subcellularLocation>
        <location evidence="1">Cell membrane</location>
        <topology evidence="1">Multi-pass membrane protein</topology>
    </subcellularLocation>
</comment>
<dbReference type="AlphaFoldDB" id="A0AAU9ELI3"/>
<dbReference type="InterPro" id="IPR007208">
    <property type="entry name" value="MrpF/PhaF-like"/>
</dbReference>